<feature type="compositionally biased region" description="Polar residues" evidence="1">
    <location>
        <begin position="23"/>
        <end position="32"/>
    </location>
</feature>
<reference evidence="2 3" key="1">
    <citation type="journal article" date="2023" name="Life. Sci Alliance">
        <title>Evolutionary insights into 3D genome organization and epigenetic landscape of Vigna mungo.</title>
        <authorList>
            <person name="Junaid A."/>
            <person name="Singh B."/>
            <person name="Bhatia S."/>
        </authorList>
    </citation>
    <scope>NUCLEOTIDE SEQUENCE [LARGE SCALE GENOMIC DNA]</scope>
    <source>
        <strain evidence="2">Urdbean</strain>
    </source>
</reference>
<dbReference type="Proteomes" id="UP001374535">
    <property type="component" value="Chromosome 6"/>
</dbReference>
<feature type="region of interest" description="Disordered" evidence="1">
    <location>
        <begin position="1"/>
        <end position="32"/>
    </location>
</feature>
<evidence type="ECO:0000256" key="1">
    <source>
        <dbReference type="SAM" id="MobiDB-lite"/>
    </source>
</evidence>
<keyword evidence="3" id="KW-1185">Reference proteome</keyword>
<accession>A0AAQ3N9C8</accession>
<proteinExistence type="predicted"/>
<gene>
    <name evidence="2" type="ORF">V8G54_018781</name>
</gene>
<name>A0AAQ3N9C8_VIGMU</name>
<sequence>MAQATDPLSPIELTDKLEAAGPTRQTAAKRNVLSPTVSRAMNNFSFAESNKNKTTCKLWIRKLKKGGRKRVFGMRMERVFVKTEEKWVKIELKPSKTVGNAVKLRAPQQRKC</sequence>
<dbReference type="AlphaFoldDB" id="A0AAQ3N9C8"/>
<dbReference type="EMBL" id="CP144695">
    <property type="protein sequence ID" value="WVZ05435.1"/>
    <property type="molecule type" value="Genomic_DNA"/>
</dbReference>
<organism evidence="2 3">
    <name type="scientific">Vigna mungo</name>
    <name type="common">Black gram</name>
    <name type="synonym">Phaseolus mungo</name>
    <dbReference type="NCBI Taxonomy" id="3915"/>
    <lineage>
        <taxon>Eukaryota</taxon>
        <taxon>Viridiplantae</taxon>
        <taxon>Streptophyta</taxon>
        <taxon>Embryophyta</taxon>
        <taxon>Tracheophyta</taxon>
        <taxon>Spermatophyta</taxon>
        <taxon>Magnoliopsida</taxon>
        <taxon>eudicotyledons</taxon>
        <taxon>Gunneridae</taxon>
        <taxon>Pentapetalae</taxon>
        <taxon>rosids</taxon>
        <taxon>fabids</taxon>
        <taxon>Fabales</taxon>
        <taxon>Fabaceae</taxon>
        <taxon>Papilionoideae</taxon>
        <taxon>50 kb inversion clade</taxon>
        <taxon>NPAAA clade</taxon>
        <taxon>indigoferoid/millettioid clade</taxon>
        <taxon>Phaseoleae</taxon>
        <taxon>Vigna</taxon>
    </lineage>
</organism>
<evidence type="ECO:0000313" key="2">
    <source>
        <dbReference type="EMBL" id="WVZ05435.1"/>
    </source>
</evidence>
<evidence type="ECO:0000313" key="3">
    <source>
        <dbReference type="Proteomes" id="UP001374535"/>
    </source>
</evidence>
<protein>
    <submittedName>
        <fullName evidence="2">Uncharacterized protein</fullName>
    </submittedName>
</protein>